<dbReference type="SUPFAM" id="SSF55144">
    <property type="entry name" value="LigT-like"/>
    <property type="match status" value="1"/>
</dbReference>
<dbReference type="Pfam" id="PF07823">
    <property type="entry name" value="CPDase"/>
    <property type="match status" value="1"/>
</dbReference>
<organism evidence="1 2">
    <name type="scientific">Tilletia horrida</name>
    <dbReference type="NCBI Taxonomy" id="155126"/>
    <lineage>
        <taxon>Eukaryota</taxon>
        <taxon>Fungi</taxon>
        <taxon>Dikarya</taxon>
        <taxon>Basidiomycota</taxon>
        <taxon>Ustilaginomycotina</taxon>
        <taxon>Exobasidiomycetes</taxon>
        <taxon>Tilletiales</taxon>
        <taxon>Tilletiaceae</taxon>
        <taxon>Tilletia</taxon>
    </lineage>
</organism>
<name>A0AAN6G5L4_9BASI</name>
<accession>A0AAN6G5L4</accession>
<dbReference type="Proteomes" id="UP001176521">
    <property type="component" value="Unassembled WGS sequence"/>
</dbReference>
<reference evidence="1" key="1">
    <citation type="journal article" date="2023" name="PhytoFront">
        <title>Draft Genome Resources of Seven Strains of Tilletia horrida, Causal Agent of Kernel Smut of Rice.</title>
        <authorList>
            <person name="Khanal S."/>
            <person name="Antony Babu S."/>
            <person name="Zhou X.G."/>
        </authorList>
    </citation>
    <scope>NUCLEOTIDE SEQUENCE</scope>
    <source>
        <strain evidence="1">TX3</strain>
    </source>
</reference>
<keyword evidence="2" id="KW-1185">Reference proteome</keyword>
<sequence length="207" mass="23278">MGLALWLVPARPQLPTIQAVQSELRRLHPSTPRFEPHVTLLAGFDPAVHGDAARIWEVTRAEVGKWRATRKRGEMKGALDVKLADVTTRNMFFQCILASLHKDADLMALNSALRTAFDLITSQPPYFPHLSLLYGDLTPTQIQDTIQTLLDRGIFERHAGESEGVVLVGDGKEEDEVRVDALELVHVELWDCEGRPEEWKQVHSLTL</sequence>
<gene>
    <name evidence="1" type="ORF">OC842_006651</name>
</gene>
<evidence type="ECO:0000313" key="2">
    <source>
        <dbReference type="Proteomes" id="UP001176521"/>
    </source>
</evidence>
<proteinExistence type="predicted"/>
<dbReference type="InterPro" id="IPR009097">
    <property type="entry name" value="Cyclic_Pdiesterase"/>
</dbReference>
<dbReference type="GO" id="GO:0004113">
    <property type="term" value="F:2',3'-cyclic-nucleotide 3'-phosphodiesterase activity"/>
    <property type="evidence" value="ECO:0007669"/>
    <property type="project" value="TreeGrafter"/>
</dbReference>
<evidence type="ECO:0008006" key="3">
    <source>
        <dbReference type="Google" id="ProtNLM"/>
    </source>
</evidence>
<dbReference type="InterPro" id="IPR012386">
    <property type="entry name" value="Cyclic-nucl_3Pdiesterase"/>
</dbReference>
<dbReference type="PANTHER" id="PTHR28141:SF1">
    <property type="entry name" value="2',3'-CYCLIC-NUCLEOTIDE 3'-PHOSPHODIESTERASE"/>
    <property type="match status" value="1"/>
</dbReference>
<dbReference type="PANTHER" id="PTHR28141">
    <property type="entry name" value="2',3'-CYCLIC-NUCLEOTIDE 3'-PHOSPHODIESTERASE"/>
    <property type="match status" value="1"/>
</dbReference>
<protein>
    <recommendedName>
        <fullName evidence="3">2',3'-cyclic-nucleotide 3'-phosphodiesterase</fullName>
    </recommendedName>
</protein>
<dbReference type="Gene3D" id="3.90.1140.10">
    <property type="entry name" value="Cyclic phosphodiesterase"/>
    <property type="match status" value="1"/>
</dbReference>
<comment type="caution">
    <text evidence="1">The sequence shown here is derived from an EMBL/GenBank/DDBJ whole genome shotgun (WGS) entry which is preliminary data.</text>
</comment>
<dbReference type="AlphaFoldDB" id="A0AAN6G5L4"/>
<dbReference type="GO" id="GO:0009187">
    <property type="term" value="P:cyclic nucleotide metabolic process"/>
    <property type="evidence" value="ECO:0007669"/>
    <property type="project" value="TreeGrafter"/>
</dbReference>
<evidence type="ECO:0000313" key="1">
    <source>
        <dbReference type="EMBL" id="KAK0521837.1"/>
    </source>
</evidence>
<dbReference type="EMBL" id="JAPDMQ010000635">
    <property type="protein sequence ID" value="KAK0521837.1"/>
    <property type="molecule type" value="Genomic_DNA"/>
</dbReference>